<dbReference type="InterPro" id="IPR036188">
    <property type="entry name" value="FAD/NAD-bd_sf"/>
</dbReference>
<dbReference type="PANTHER" id="PTHR42917:SF2">
    <property type="entry name" value="2,4-DIENOYL-COA REDUCTASE [(2E)-ENOYL-COA-PRODUCING]"/>
    <property type="match status" value="1"/>
</dbReference>
<dbReference type="Pfam" id="PF00724">
    <property type="entry name" value="Oxidored_FMN"/>
    <property type="match status" value="1"/>
</dbReference>
<accession>A0ABU0E8H4</accession>
<gene>
    <name evidence="12" type="ORF">J2S15_003782</name>
</gene>
<evidence type="ECO:0000256" key="8">
    <source>
        <dbReference type="ARBA" id="ARBA00023004"/>
    </source>
</evidence>
<comment type="caution">
    <text evidence="12">The sequence shown here is derived from an EMBL/GenBank/DDBJ whole genome shotgun (WGS) entry which is preliminary data.</text>
</comment>
<dbReference type="PRINTS" id="PR00368">
    <property type="entry name" value="FADPNR"/>
</dbReference>
<evidence type="ECO:0000313" key="13">
    <source>
        <dbReference type="Proteomes" id="UP001230220"/>
    </source>
</evidence>
<evidence type="ECO:0000256" key="4">
    <source>
        <dbReference type="ARBA" id="ARBA00022630"/>
    </source>
</evidence>
<keyword evidence="8" id="KW-0408">Iron</keyword>
<dbReference type="InterPro" id="IPR023753">
    <property type="entry name" value="FAD/NAD-binding_dom"/>
</dbReference>
<dbReference type="PRINTS" id="PR00469">
    <property type="entry name" value="PNDRDTASEII"/>
</dbReference>
<comment type="cofactor">
    <cofactor evidence="1">
        <name>FMN</name>
        <dbReference type="ChEBI" id="CHEBI:58210"/>
    </cofactor>
</comment>
<feature type="domain" description="NADH:flavin oxidoreductase/NADH oxidase N-terminal" evidence="10">
    <location>
        <begin position="7"/>
        <end position="332"/>
    </location>
</feature>
<keyword evidence="7" id="KW-0560">Oxidoreductase</keyword>
<organism evidence="12 13">
    <name type="scientific">Breznakia pachnodae</name>
    <dbReference type="NCBI Taxonomy" id="265178"/>
    <lineage>
        <taxon>Bacteria</taxon>
        <taxon>Bacillati</taxon>
        <taxon>Bacillota</taxon>
        <taxon>Erysipelotrichia</taxon>
        <taxon>Erysipelotrichales</taxon>
        <taxon>Erysipelotrichaceae</taxon>
        <taxon>Breznakia</taxon>
    </lineage>
</organism>
<dbReference type="InterPro" id="IPR013785">
    <property type="entry name" value="Aldolase_TIM"/>
</dbReference>
<name>A0ABU0E8H4_9FIRM</name>
<evidence type="ECO:0000256" key="7">
    <source>
        <dbReference type="ARBA" id="ARBA00023002"/>
    </source>
</evidence>
<dbReference type="InterPro" id="IPR001155">
    <property type="entry name" value="OxRdtase_FMN_N"/>
</dbReference>
<evidence type="ECO:0000256" key="5">
    <source>
        <dbReference type="ARBA" id="ARBA00022643"/>
    </source>
</evidence>
<dbReference type="Pfam" id="PF07992">
    <property type="entry name" value="Pyr_redox_2"/>
    <property type="match status" value="1"/>
</dbReference>
<evidence type="ECO:0000259" key="11">
    <source>
        <dbReference type="Pfam" id="PF07992"/>
    </source>
</evidence>
<dbReference type="PANTHER" id="PTHR42917">
    <property type="entry name" value="2,4-DIENOYL-COA REDUCTASE"/>
    <property type="match status" value="1"/>
</dbReference>
<evidence type="ECO:0000256" key="2">
    <source>
        <dbReference type="ARBA" id="ARBA00001966"/>
    </source>
</evidence>
<dbReference type="InterPro" id="IPR051793">
    <property type="entry name" value="NADH:flavin_oxidoreductase"/>
</dbReference>
<dbReference type="EMBL" id="JAUSUR010000009">
    <property type="protein sequence ID" value="MDQ0363021.1"/>
    <property type="molecule type" value="Genomic_DNA"/>
</dbReference>
<evidence type="ECO:0000256" key="3">
    <source>
        <dbReference type="ARBA" id="ARBA00011048"/>
    </source>
</evidence>
<dbReference type="Proteomes" id="UP001230220">
    <property type="component" value="Unassembled WGS sequence"/>
</dbReference>
<keyword evidence="9" id="KW-0411">Iron-sulfur</keyword>
<feature type="domain" description="FAD/NAD(P)-binding" evidence="11">
    <location>
        <begin position="383"/>
        <end position="607"/>
    </location>
</feature>
<dbReference type="Gene3D" id="3.40.50.720">
    <property type="entry name" value="NAD(P)-binding Rossmann-like Domain"/>
    <property type="match status" value="1"/>
</dbReference>
<dbReference type="SUPFAM" id="SSF51395">
    <property type="entry name" value="FMN-linked oxidoreductases"/>
    <property type="match status" value="1"/>
</dbReference>
<evidence type="ECO:0000313" key="12">
    <source>
        <dbReference type="EMBL" id="MDQ0363021.1"/>
    </source>
</evidence>
<comment type="cofactor">
    <cofactor evidence="2">
        <name>[4Fe-4S] cluster</name>
        <dbReference type="ChEBI" id="CHEBI:49883"/>
    </cofactor>
</comment>
<reference evidence="12 13" key="1">
    <citation type="submission" date="2023-07" db="EMBL/GenBank/DDBJ databases">
        <title>Genomic Encyclopedia of Type Strains, Phase IV (KMG-IV): sequencing the most valuable type-strain genomes for metagenomic binning, comparative biology and taxonomic classification.</title>
        <authorList>
            <person name="Goeker M."/>
        </authorList>
    </citation>
    <scope>NUCLEOTIDE SEQUENCE [LARGE SCALE GENOMIC DNA]</scope>
    <source>
        <strain evidence="12 13">DSM 16784</strain>
    </source>
</reference>
<keyword evidence="6" id="KW-0479">Metal-binding</keyword>
<evidence type="ECO:0000256" key="1">
    <source>
        <dbReference type="ARBA" id="ARBA00001917"/>
    </source>
</evidence>
<evidence type="ECO:0000256" key="9">
    <source>
        <dbReference type="ARBA" id="ARBA00023014"/>
    </source>
</evidence>
<dbReference type="Gene3D" id="3.50.50.60">
    <property type="entry name" value="FAD/NAD(P)-binding domain"/>
    <property type="match status" value="1"/>
</dbReference>
<evidence type="ECO:0000259" key="10">
    <source>
        <dbReference type="Pfam" id="PF00724"/>
    </source>
</evidence>
<keyword evidence="5" id="KW-0288">FMN</keyword>
<keyword evidence="4" id="KW-0285">Flavoprotein</keyword>
<keyword evidence="13" id="KW-1185">Reference proteome</keyword>
<comment type="similarity">
    <text evidence="3">In the N-terminal section; belongs to the NADH:flavin oxidoreductase/NADH oxidase family.</text>
</comment>
<dbReference type="RefSeq" id="WP_307411463.1">
    <property type="nucleotide sequence ID" value="NZ_JAUSUR010000009.1"/>
</dbReference>
<dbReference type="Gene3D" id="3.20.20.70">
    <property type="entry name" value="Aldolase class I"/>
    <property type="match status" value="1"/>
</dbReference>
<dbReference type="SUPFAM" id="SSF51905">
    <property type="entry name" value="FAD/NAD(P)-binding domain"/>
    <property type="match status" value="1"/>
</dbReference>
<evidence type="ECO:0000256" key="6">
    <source>
        <dbReference type="ARBA" id="ARBA00022723"/>
    </source>
</evidence>
<sequence length="645" mass="71530">MKSKYKKIFEPLMINQMILKNRIFGASGVSADTVNELGGIVAPEAISLGGASMIFTCMCDLNDKKSRFEPTKEYALNKLNRDLIRSYVKRIHQGGAKYILEIDHVGEYHRSGKSDFSWGTIDKINEKGINVKGLDTKEMNKIADSFAQTALDAISLGFDGILFDCSSGWLMSQFLSTHYNKREDEYGGTVSNRCRFPLMVLQRIRDAVGKNYPILCQICANEYFDDGTPFDDILEMTKILESYIDCVIVVCGNDQTRLQMTKLVSTNLESFMMTASYTKKLKEVLQIPVASIGGIMTPEEAEYMLENNMADMIGLCRPLIADHEWVNKAMNNHSADIRPCIRCNNCFHVSSECKHVGCSVNPYYTQVGNPFLKEKYDAEVKKNIVILGGGPAGINAALAADSCGHNVTLIEKNTEVGGWLNYIAKEHFKSEVKRYLNYLKRQLNNSDVRVLLNTEAKKEKIVSLNPDKLIIAIGGKENTLKIEGITSINSYSIKEAICKQDTLKGTTAIIGGGVVGVELALGLAQESNRNIIIVESSDQLAKSANLIYRPSLLNKIEEAPNITTYLNSQCSKVDNRELLIEYKNKTEKIKVDNIIVSIGVSSQSERALQYYGIIEDTVMVGDINAQGNIIDAVYGGYSSGINVTP</sequence>
<protein>
    <submittedName>
        <fullName evidence="12">2,4-dienoyl-CoA reductase-like NADH-dependent reductase (Old Yellow Enzyme family)/thioredoxin reductase</fullName>
    </submittedName>
</protein>
<proteinExistence type="inferred from homology"/>